<dbReference type="AlphaFoldDB" id="A0A2X0S3G7"/>
<evidence type="ECO:0000313" key="2">
    <source>
        <dbReference type="Proteomes" id="UP000270190"/>
    </source>
</evidence>
<organism evidence="1 2">
    <name type="scientific">Brochothrix thermosphacta</name>
    <name type="common">Microbacterium thermosphactum</name>
    <dbReference type="NCBI Taxonomy" id="2756"/>
    <lineage>
        <taxon>Bacteria</taxon>
        <taxon>Bacillati</taxon>
        <taxon>Bacillota</taxon>
        <taxon>Bacilli</taxon>
        <taxon>Bacillales</taxon>
        <taxon>Listeriaceae</taxon>
        <taxon>Brochothrix</taxon>
    </lineage>
</organism>
<reference evidence="2" key="1">
    <citation type="submission" date="2018-04" db="EMBL/GenBank/DDBJ databases">
        <authorList>
            <person name="Illikoud N."/>
        </authorList>
    </citation>
    <scope>NUCLEOTIDE SEQUENCE [LARGE SCALE GENOMIC DNA]</scope>
</reference>
<evidence type="ECO:0008006" key="3">
    <source>
        <dbReference type="Google" id="ProtNLM"/>
    </source>
</evidence>
<protein>
    <recommendedName>
        <fullName evidence="3">WxL domain-containing protein</fullName>
    </recommendedName>
</protein>
<name>A0A2X0S3G7_BROTH</name>
<evidence type="ECO:0000313" key="1">
    <source>
        <dbReference type="EMBL" id="SPP28917.1"/>
    </source>
</evidence>
<gene>
    <name evidence="1" type="ORF">BTBSAS_300001</name>
</gene>
<proteinExistence type="predicted"/>
<sequence>MIENPKPGSNAWYDATQDYTAEAIQKILADNKEHTFTLSAGDNEGLETKKSIKMIWEKAPNKVPEIKIGIPVETGGTYEYFPEKHEDLGGILEIVANARDLDSKNFTTYLQVDDGEVEKLGIKPGGSDIYRDITKEYEEEEIQQILADNQPHTFTFYVEDSDGGKSEKVSITIIWPNKGELAMKSVPDVSFGNQDVNVTDKTFYVESKDEDLIIEDTRKDATSWKVNAQIDQELTNQATNKEVPSVLRYDDDYLSQDKITVFEKNKAEKGTFNLSEHWIDNKEGLNLFVKVGKISSGDYNARIMWSLEETPANN</sequence>
<accession>A0A2X0S3G7</accession>
<dbReference type="EMBL" id="OUNC01000024">
    <property type="protein sequence ID" value="SPP28917.1"/>
    <property type="molecule type" value="Genomic_DNA"/>
</dbReference>
<dbReference type="Proteomes" id="UP000270190">
    <property type="component" value="Unassembled WGS sequence"/>
</dbReference>